<keyword evidence="8" id="KW-1185">Reference proteome</keyword>
<protein>
    <recommendedName>
        <fullName evidence="6">Histidine kinase/HSP90-like ATPase domain-containing protein</fullName>
    </recommendedName>
</protein>
<dbReference type="InterPro" id="IPR011123">
    <property type="entry name" value="Y_Y_Y"/>
</dbReference>
<dbReference type="CDD" id="cd16917">
    <property type="entry name" value="HATPase_UhpB-NarQ-NarX-like"/>
    <property type="match status" value="1"/>
</dbReference>
<evidence type="ECO:0000313" key="7">
    <source>
        <dbReference type="EMBL" id="EKU81908.1"/>
    </source>
</evidence>
<organism evidence="7 8">
    <name type="scientific">Massilia timonae CCUG 45783</name>
    <dbReference type="NCBI Taxonomy" id="883126"/>
    <lineage>
        <taxon>Bacteria</taxon>
        <taxon>Pseudomonadati</taxon>
        <taxon>Pseudomonadota</taxon>
        <taxon>Betaproteobacteria</taxon>
        <taxon>Burkholderiales</taxon>
        <taxon>Oxalobacteraceae</taxon>
        <taxon>Telluria group</taxon>
        <taxon>Massilia</taxon>
    </lineage>
</organism>
<keyword evidence="2" id="KW-0418">Kinase</keyword>
<dbReference type="Pfam" id="PF07730">
    <property type="entry name" value="HisKA_3"/>
    <property type="match status" value="1"/>
</dbReference>
<dbReference type="SMART" id="SM00387">
    <property type="entry name" value="HATPase_c"/>
    <property type="match status" value="1"/>
</dbReference>
<dbReference type="InterPro" id="IPR011712">
    <property type="entry name" value="Sig_transdc_His_kin_sub3_dim/P"/>
</dbReference>
<dbReference type="eggNOG" id="COG4585">
    <property type="taxonomic scope" value="Bacteria"/>
</dbReference>
<dbReference type="SUPFAM" id="SSF55874">
    <property type="entry name" value="ATPase domain of HSP90 chaperone/DNA topoisomerase II/histidine kinase"/>
    <property type="match status" value="1"/>
</dbReference>
<evidence type="ECO:0000256" key="3">
    <source>
        <dbReference type="ARBA" id="ARBA00023012"/>
    </source>
</evidence>
<keyword evidence="5" id="KW-0732">Signal</keyword>
<feature type="domain" description="Histidine kinase/HSP90-like ATPase" evidence="6">
    <location>
        <begin position="897"/>
        <end position="993"/>
    </location>
</feature>
<keyword evidence="4" id="KW-0472">Membrane</keyword>
<feature type="chain" id="PRO_5003925628" description="Histidine kinase/HSP90-like ATPase domain-containing protein" evidence="5">
    <location>
        <begin position="19"/>
        <end position="1001"/>
    </location>
</feature>
<dbReference type="HOGENOM" id="CLU_000445_28_2_4"/>
<feature type="transmembrane region" description="Helical" evidence="4">
    <location>
        <begin position="750"/>
        <end position="768"/>
    </location>
</feature>
<dbReference type="Proteomes" id="UP000009874">
    <property type="component" value="Unassembled WGS sequence"/>
</dbReference>
<dbReference type="EMBL" id="AGZI01000035">
    <property type="protein sequence ID" value="EKU81908.1"/>
    <property type="molecule type" value="Genomic_DNA"/>
</dbReference>
<dbReference type="PATRIC" id="fig|883126.3.peg.2886"/>
<proteinExistence type="predicted"/>
<keyword evidence="3" id="KW-0902">Two-component regulatory system</keyword>
<dbReference type="Gene3D" id="2.60.40.10">
    <property type="entry name" value="Immunoglobulins"/>
    <property type="match status" value="1"/>
</dbReference>
<dbReference type="GO" id="GO:0016020">
    <property type="term" value="C:membrane"/>
    <property type="evidence" value="ECO:0007669"/>
    <property type="project" value="InterPro"/>
</dbReference>
<dbReference type="PANTHER" id="PTHR24421">
    <property type="entry name" value="NITRATE/NITRITE SENSOR PROTEIN NARX-RELATED"/>
    <property type="match status" value="1"/>
</dbReference>
<name>K9DCH5_9BURK</name>
<dbReference type="InterPro" id="IPR050482">
    <property type="entry name" value="Sensor_HK_TwoCompSys"/>
</dbReference>
<dbReference type="eggNOG" id="COG3292">
    <property type="taxonomic scope" value="Bacteria"/>
</dbReference>
<dbReference type="InterPro" id="IPR003594">
    <property type="entry name" value="HATPase_dom"/>
</dbReference>
<dbReference type="Pfam" id="PF02518">
    <property type="entry name" value="HATPase_c"/>
    <property type="match status" value="1"/>
</dbReference>
<dbReference type="GO" id="GO:0046983">
    <property type="term" value="F:protein dimerization activity"/>
    <property type="evidence" value="ECO:0007669"/>
    <property type="project" value="InterPro"/>
</dbReference>
<comment type="caution">
    <text evidence="7">The sequence shown here is derived from an EMBL/GenBank/DDBJ whole genome shotgun (WGS) entry which is preliminary data.</text>
</comment>
<keyword evidence="1" id="KW-0808">Transferase</keyword>
<dbReference type="SUPFAM" id="SSF63829">
    <property type="entry name" value="Calcium-dependent phosphotriesterase"/>
    <property type="match status" value="3"/>
</dbReference>
<sequence>MMLACALAGLLVQANAAAATPATAQQSCAQPTRWDADLQHTGWTRKDGAPAGLYSMAQDADGLLWFAARDGLYSFDGARFVRNDRVHGHELHSPVTMAVASYGDAIWVGYQFGGISRFERAGARHYVSGDGAPRGSVHRFARTGDGVMWAATSAGLYRLDGHAWRPVGSGAGLPEGGLLQLTVLKDGSMLAYFPDGVYRSTQAPGTGRHRFQKVLDRPGVEGGELQPDGRVLVNSRAHGMQMFDPDSGATTPFALHNGGLPNLGYYSDAHGGLWVGTGESVQLLDCHGKVVRQFVTAGGFTASTFSANLTDREGNVWFVTPEGVDRVRPARLAMVALPDGFTGAMGVTPGDEGAVWIGTSDQLEAFNMRSIVLGADGVQRRSDIAGVTASHRQPDGALWFATGTHLWQVRAGSARRWPLPTEFAGRDVQAMTSDAAGTLWLSVVGMGVHTFRDGAWLAGGGHQELAQDTAVTLARDHEGRIWFGYTGDRIAVLDRDEVRRYGHAHGLAVGNTLAILHGRQRTWIGGDRGLGWFDGARFRSLGERGRGSFSGVSGIVEREDGELWLHDTSGLARIDAAKLSGALPALVDAERFDHLDGYRGMPAQIRPLPTLVQASDGRLWFATSSGIGHIDPAAIPRNPRAPTVMVSALRTDRQAFAPDGATILPARTARVEIDFTATALTMPERVRFRYRLVGQDPGWRETAGLRQAVYTNLAPGAYTFEVSAANEDGVWSPQPARASFRIEPAFTQTAWFMPACVLAALAAAWLLHRWRLARLASRLHANLDLRLRERMLERERIARTLHDTFLQSVQALVLRMHVLLGRLPGDSGLRAEVEDVLARAEDVIDEGRERLRQLRVPGLRHGCLAQALSDVGRELAAATGVAFVTRHNGKIHGLEPEIEDELFTIGREALSNAFHHARAGRITLALDCGADRLRLAVMDDGCGIGPDILASGARAGHWGLPGMRERARLASGVLEIDSSPAGTTVSVCIPVTTAYQGMRRA</sequence>
<evidence type="ECO:0000256" key="4">
    <source>
        <dbReference type="SAM" id="Phobius"/>
    </source>
</evidence>
<evidence type="ECO:0000256" key="1">
    <source>
        <dbReference type="ARBA" id="ARBA00022679"/>
    </source>
</evidence>
<dbReference type="Gene3D" id="3.30.565.10">
    <property type="entry name" value="Histidine kinase-like ATPase, C-terminal domain"/>
    <property type="match status" value="1"/>
</dbReference>
<evidence type="ECO:0000259" key="6">
    <source>
        <dbReference type="SMART" id="SM00387"/>
    </source>
</evidence>
<gene>
    <name evidence="7" type="ORF">HMPREF9710_02862</name>
</gene>
<feature type="signal peptide" evidence="5">
    <location>
        <begin position="1"/>
        <end position="18"/>
    </location>
</feature>
<evidence type="ECO:0000313" key="8">
    <source>
        <dbReference type="Proteomes" id="UP000009874"/>
    </source>
</evidence>
<dbReference type="AlphaFoldDB" id="K9DCH5"/>
<dbReference type="Gene3D" id="1.20.5.1930">
    <property type="match status" value="1"/>
</dbReference>
<dbReference type="Gene3D" id="2.130.10.10">
    <property type="entry name" value="YVTN repeat-like/Quinoprotein amine dehydrogenase"/>
    <property type="match status" value="2"/>
</dbReference>
<evidence type="ECO:0000256" key="2">
    <source>
        <dbReference type="ARBA" id="ARBA00022777"/>
    </source>
</evidence>
<reference evidence="7 8" key="1">
    <citation type="submission" date="2012-09" db="EMBL/GenBank/DDBJ databases">
        <title>The Genome Sequence of Massilia timonae CCUG 45783.</title>
        <authorList>
            <consortium name="The Broad Institute Genome Sequencing Platform"/>
            <person name="Earl A."/>
            <person name="Ward D."/>
            <person name="Feldgarden M."/>
            <person name="Gevers D."/>
            <person name="Huys G."/>
            <person name="Walker B."/>
            <person name="Young S.K."/>
            <person name="Zeng Q."/>
            <person name="Gargeya S."/>
            <person name="Fitzgerald M."/>
            <person name="Haas B."/>
            <person name="Abouelleil A."/>
            <person name="Alvarado L."/>
            <person name="Arachchi H.M."/>
            <person name="Berlin A.M."/>
            <person name="Chapman S.B."/>
            <person name="Goldberg J."/>
            <person name="Griggs A."/>
            <person name="Gujja S."/>
            <person name="Hansen M."/>
            <person name="Howarth C."/>
            <person name="Imamovic A."/>
            <person name="Larimer J."/>
            <person name="McCowen C."/>
            <person name="Montmayeur A."/>
            <person name="Murphy C."/>
            <person name="Neiman D."/>
            <person name="Pearson M."/>
            <person name="Priest M."/>
            <person name="Roberts A."/>
            <person name="Saif S."/>
            <person name="Shea T."/>
            <person name="Sisk P."/>
            <person name="Sykes S."/>
            <person name="Wortman J."/>
            <person name="Nusbaum C."/>
            <person name="Birren B."/>
        </authorList>
    </citation>
    <scope>NUCLEOTIDE SEQUENCE [LARGE SCALE GENOMIC DNA]</scope>
    <source>
        <strain evidence="7 8">CCUG 45783</strain>
    </source>
</reference>
<keyword evidence="4" id="KW-0812">Transmembrane</keyword>
<dbReference type="InterPro" id="IPR036890">
    <property type="entry name" value="HATPase_C_sf"/>
</dbReference>
<evidence type="ECO:0000256" key="5">
    <source>
        <dbReference type="SAM" id="SignalP"/>
    </source>
</evidence>
<dbReference type="InterPro" id="IPR015943">
    <property type="entry name" value="WD40/YVTN_repeat-like_dom_sf"/>
</dbReference>
<dbReference type="GO" id="GO:0000155">
    <property type="term" value="F:phosphorelay sensor kinase activity"/>
    <property type="evidence" value="ECO:0007669"/>
    <property type="project" value="InterPro"/>
</dbReference>
<dbReference type="InterPro" id="IPR013783">
    <property type="entry name" value="Ig-like_fold"/>
</dbReference>
<accession>K9DCH5</accession>
<dbReference type="Pfam" id="PF07495">
    <property type="entry name" value="Y_Y_Y"/>
    <property type="match status" value="1"/>
</dbReference>
<keyword evidence="4" id="KW-1133">Transmembrane helix</keyword>
<dbReference type="PANTHER" id="PTHR24421:SF62">
    <property type="entry name" value="SENSORY TRANSDUCTION HISTIDINE KINASE"/>
    <property type="match status" value="1"/>
</dbReference>